<evidence type="ECO:0000256" key="2">
    <source>
        <dbReference type="ARBA" id="ARBA00022737"/>
    </source>
</evidence>
<dbReference type="Proteomes" id="UP000595140">
    <property type="component" value="Unassembled WGS sequence"/>
</dbReference>
<feature type="repeat" description="PPR" evidence="3">
    <location>
        <begin position="553"/>
        <end position="587"/>
    </location>
</feature>
<sequence>MAALYRIRSYHFTVFRITAEGLITQRGKNATSTKLSRPISTNCSAFLPPEHFKIVDTLISILTKHPIILEKQQAADLGLELTPKIVESVLRSLKSWRISQVFFDWASNQPGYHHNCYTFNAMAEVLSRARQNDSLRILSAELVKSECYMTPGALGFFLRCLGDQGLVKEANALFDQLKDSGLCVPNIYTYSCLLEVISKSKDVATMELRLTEMHDYGWVLDKYALTPVLRCYCNAGRFGNALNIFNEMQERGWVDARVLCILLVSYTKCGEVSKAFELIERMEGLNIDIAEKTFCVLIHGFVKEGNMDKALLLLDKMRNLGFSPDVAIYGALMAGLCRNKDTEKALRLFREMKMNESGLNADVKILSELIPCVADESEIIWLLENTSNLKLGPKAKMSLYNSVLRSLMNKGSIDKASHLLRARVGMEYDSSFDDDKLFFFMKEFIRPNTESFETVIDGLCKSDKLEAALALFREMNRIGCQNSVRLYNTVIDCLSSFDRLDECRALLVEMNDLGFKPTHFSYNSIFRSLCRQGDVERALGVVREMRMNGHEPWIKNYTLLVTTLCKDGKAAMACDFLAEMVKEGFPPDVVAYSAAIDGLLRIQQLDDAMELFRQIRGRGYCPDVVAYNVILKGLCKAGRVMEGQDLVNEMLDKGLVPSVVTYNLLIDGWCEYGCVDQAILIFSRMLDNQQEPNVITYTTLIHGLCNAGKPDDALKLWLEMESKSCCPNRIAFMALINGLGKCGKPDDGLVYLQEMEKKDMEPDAFVYIVLINAYISASNPNAAYDLLGRMVRKGNWPGLGDKYHPLLKDAILTMSTDPRTSSDVRTLIEDGCIPPHLSQIG</sequence>
<feature type="repeat" description="PPR" evidence="3">
    <location>
        <begin position="448"/>
        <end position="482"/>
    </location>
</feature>
<dbReference type="PANTHER" id="PTHR47447">
    <property type="entry name" value="OS03G0856100 PROTEIN"/>
    <property type="match status" value="1"/>
</dbReference>
<dbReference type="InterPro" id="IPR011990">
    <property type="entry name" value="TPR-like_helical_dom_sf"/>
</dbReference>
<reference evidence="4 5" key="1">
    <citation type="submission" date="2018-04" db="EMBL/GenBank/DDBJ databases">
        <authorList>
            <person name="Vogel A."/>
        </authorList>
    </citation>
    <scope>NUCLEOTIDE SEQUENCE [LARGE SCALE GENOMIC DNA]</scope>
</reference>
<feature type="repeat" description="PPR" evidence="3">
    <location>
        <begin position="483"/>
        <end position="517"/>
    </location>
</feature>
<dbReference type="Pfam" id="PF01535">
    <property type="entry name" value="PPR"/>
    <property type="match status" value="3"/>
</dbReference>
<comment type="similarity">
    <text evidence="1">Belongs to the PPR family. P subfamily.</text>
</comment>
<dbReference type="OrthoDB" id="185373at2759"/>
<proteinExistence type="inferred from homology"/>
<keyword evidence="2" id="KW-0677">Repeat</keyword>
<evidence type="ECO:0000313" key="5">
    <source>
        <dbReference type="Proteomes" id="UP000595140"/>
    </source>
</evidence>
<dbReference type="NCBIfam" id="TIGR00756">
    <property type="entry name" value="PPR"/>
    <property type="match status" value="12"/>
</dbReference>
<evidence type="ECO:0000256" key="1">
    <source>
        <dbReference type="ARBA" id="ARBA00007626"/>
    </source>
</evidence>
<feature type="repeat" description="PPR" evidence="3">
    <location>
        <begin position="658"/>
        <end position="692"/>
    </location>
</feature>
<organism evidence="4 5">
    <name type="scientific">Cuscuta campestris</name>
    <dbReference type="NCBI Taxonomy" id="132261"/>
    <lineage>
        <taxon>Eukaryota</taxon>
        <taxon>Viridiplantae</taxon>
        <taxon>Streptophyta</taxon>
        <taxon>Embryophyta</taxon>
        <taxon>Tracheophyta</taxon>
        <taxon>Spermatophyta</taxon>
        <taxon>Magnoliopsida</taxon>
        <taxon>eudicotyledons</taxon>
        <taxon>Gunneridae</taxon>
        <taxon>Pentapetalae</taxon>
        <taxon>asterids</taxon>
        <taxon>lamiids</taxon>
        <taxon>Solanales</taxon>
        <taxon>Convolvulaceae</taxon>
        <taxon>Cuscuteae</taxon>
        <taxon>Cuscuta</taxon>
        <taxon>Cuscuta subgen. Grammica</taxon>
        <taxon>Cuscuta sect. Cleistogrammica</taxon>
    </lineage>
</organism>
<dbReference type="Pfam" id="PF12854">
    <property type="entry name" value="PPR_1"/>
    <property type="match status" value="2"/>
</dbReference>
<protein>
    <recommendedName>
        <fullName evidence="6">Pentacotripeptide-repeat region of PRORP domain-containing protein</fullName>
    </recommendedName>
</protein>
<feature type="repeat" description="PPR" evidence="3">
    <location>
        <begin position="623"/>
        <end position="657"/>
    </location>
</feature>
<feature type="repeat" description="PPR" evidence="3">
    <location>
        <begin position="518"/>
        <end position="552"/>
    </location>
</feature>
<feature type="repeat" description="PPR" evidence="3">
    <location>
        <begin position="588"/>
        <end position="622"/>
    </location>
</feature>
<dbReference type="AlphaFoldDB" id="A0A484LFA1"/>
<dbReference type="Pfam" id="PF13041">
    <property type="entry name" value="PPR_2"/>
    <property type="match status" value="4"/>
</dbReference>
<dbReference type="InterPro" id="IPR002885">
    <property type="entry name" value="PPR_rpt"/>
</dbReference>
<feature type="repeat" description="PPR" evidence="3">
    <location>
        <begin position="221"/>
        <end position="255"/>
    </location>
</feature>
<gene>
    <name evidence="4" type="ORF">CCAM_LOCUS16786</name>
</gene>
<dbReference type="EMBL" id="OOIL02001415">
    <property type="protein sequence ID" value="VFQ75010.1"/>
    <property type="molecule type" value="Genomic_DNA"/>
</dbReference>
<feature type="repeat" description="PPR" evidence="3">
    <location>
        <begin position="290"/>
        <end position="324"/>
    </location>
</feature>
<feature type="repeat" description="PPR" evidence="3">
    <location>
        <begin position="693"/>
        <end position="727"/>
    </location>
</feature>
<dbReference type="SUPFAM" id="SSF48452">
    <property type="entry name" value="TPR-like"/>
    <property type="match status" value="1"/>
</dbReference>
<feature type="repeat" description="PPR" evidence="3">
    <location>
        <begin position="728"/>
        <end position="762"/>
    </location>
</feature>
<dbReference type="SUPFAM" id="SSF81901">
    <property type="entry name" value="HCP-like"/>
    <property type="match status" value="1"/>
</dbReference>
<feature type="repeat" description="PPR" evidence="3">
    <location>
        <begin position="763"/>
        <end position="797"/>
    </location>
</feature>
<evidence type="ECO:0008006" key="6">
    <source>
        <dbReference type="Google" id="ProtNLM"/>
    </source>
</evidence>
<dbReference type="PROSITE" id="PS51375">
    <property type="entry name" value="PPR"/>
    <property type="match status" value="13"/>
</dbReference>
<accession>A0A484LFA1</accession>
<dbReference type="PANTHER" id="PTHR47447:SF28">
    <property type="entry name" value="PENTACOTRIPEPTIDE-REPEAT REGION OF PRORP DOMAIN-CONTAINING PROTEIN"/>
    <property type="match status" value="1"/>
</dbReference>
<evidence type="ECO:0000313" key="4">
    <source>
        <dbReference type="EMBL" id="VFQ75010.1"/>
    </source>
</evidence>
<keyword evidence="5" id="KW-1185">Reference proteome</keyword>
<dbReference type="Gene3D" id="1.25.40.10">
    <property type="entry name" value="Tetratricopeptide repeat domain"/>
    <property type="match status" value="7"/>
</dbReference>
<evidence type="ECO:0000256" key="3">
    <source>
        <dbReference type="PROSITE-ProRule" id="PRU00708"/>
    </source>
</evidence>
<feature type="repeat" description="PPR" evidence="3">
    <location>
        <begin position="325"/>
        <end position="359"/>
    </location>
</feature>
<name>A0A484LFA1_9ASTE</name>